<proteinExistence type="predicted"/>
<name>A0A2A6CRW1_PRIPA</name>
<sequence>MADCDAIENNSMSEEMECMERITKENMNPAKKPYWEYIIAGIRNEESTMQQRQKAFKSFIELYDDMMVLELDETFYKEVMLACIDYIASRENSTDMSYAESTKLCNVMKDCFEDMDRLVRESIALSMLLSHEKVFPWIFDRNLSVDNKQHDAYSLFLAMLLNWTEPSERVTIFIRYYGRLRNAIMGYTIYKWVQRWIPKDLDHNTERFEEYWNECFVVVKVLKSALIIEESLQKSS</sequence>
<keyword evidence="2" id="KW-1185">Reference proteome</keyword>
<reference evidence="1" key="2">
    <citation type="submission" date="2022-06" db="UniProtKB">
        <authorList>
            <consortium name="EnsemblMetazoa"/>
        </authorList>
    </citation>
    <scope>IDENTIFICATION</scope>
    <source>
        <strain evidence="1">PS312</strain>
    </source>
</reference>
<evidence type="ECO:0000313" key="1">
    <source>
        <dbReference type="EnsemblMetazoa" id="PPA37827.1"/>
    </source>
</evidence>
<reference evidence="2" key="1">
    <citation type="journal article" date="2008" name="Nat. Genet.">
        <title>The Pristionchus pacificus genome provides a unique perspective on nematode lifestyle and parasitism.</title>
        <authorList>
            <person name="Dieterich C."/>
            <person name="Clifton S.W."/>
            <person name="Schuster L.N."/>
            <person name="Chinwalla A."/>
            <person name="Delehaunty K."/>
            <person name="Dinkelacker I."/>
            <person name="Fulton L."/>
            <person name="Fulton R."/>
            <person name="Godfrey J."/>
            <person name="Minx P."/>
            <person name="Mitreva M."/>
            <person name="Roeseler W."/>
            <person name="Tian H."/>
            <person name="Witte H."/>
            <person name="Yang S.P."/>
            <person name="Wilson R.K."/>
            <person name="Sommer R.J."/>
        </authorList>
    </citation>
    <scope>NUCLEOTIDE SEQUENCE [LARGE SCALE GENOMIC DNA]</scope>
    <source>
        <strain evidence="2">PS312</strain>
    </source>
</reference>
<protein>
    <submittedName>
        <fullName evidence="1">Uncharacterized protein</fullName>
    </submittedName>
</protein>
<evidence type="ECO:0000313" key="2">
    <source>
        <dbReference type="Proteomes" id="UP000005239"/>
    </source>
</evidence>
<dbReference type="Proteomes" id="UP000005239">
    <property type="component" value="Unassembled WGS sequence"/>
</dbReference>
<accession>A0A2A6CRW1</accession>
<organism evidence="1 2">
    <name type="scientific">Pristionchus pacificus</name>
    <name type="common">Parasitic nematode worm</name>
    <dbReference type="NCBI Taxonomy" id="54126"/>
    <lineage>
        <taxon>Eukaryota</taxon>
        <taxon>Metazoa</taxon>
        <taxon>Ecdysozoa</taxon>
        <taxon>Nematoda</taxon>
        <taxon>Chromadorea</taxon>
        <taxon>Rhabditida</taxon>
        <taxon>Rhabditina</taxon>
        <taxon>Diplogasteromorpha</taxon>
        <taxon>Diplogasteroidea</taxon>
        <taxon>Neodiplogasteridae</taxon>
        <taxon>Pristionchus</taxon>
    </lineage>
</organism>
<accession>A0A8R1UTL2</accession>
<dbReference type="EnsemblMetazoa" id="PPA37827.1">
    <property type="protein sequence ID" value="PPA37827.1"/>
    <property type="gene ID" value="WBGene00276196"/>
</dbReference>
<dbReference type="AlphaFoldDB" id="A0A2A6CRW1"/>
<gene>
    <name evidence="1" type="primary">WBGene00276196</name>
</gene>